<keyword evidence="1" id="KW-0067">ATP-binding</keyword>
<dbReference type="AlphaFoldDB" id="A0A3M7SJ85"/>
<dbReference type="InterPro" id="IPR011009">
    <property type="entry name" value="Kinase-like_dom_sf"/>
</dbReference>
<dbReference type="InterPro" id="IPR017441">
    <property type="entry name" value="Protein_kinase_ATP_BS"/>
</dbReference>
<dbReference type="EMBL" id="REGN01001301">
    <property type="protein sequence ID" value="RNA35670.1"/>
    <property type="molecule type" value="Genomic_DNA"/>
</dbReference>
<dbReference type="PROSITE" id="PS00107">
    <property type="entry name" value="PROTEIN_KINASE_ATP"/>
    <property type="match status" value="1"/>
</dbReference>
<reference evidence="2 3" key="1">
    <citation type="journal article" date="2018" name="Sci. Rep.">
        <title>Genomic signatures of local adaptation to the degree of environmental predictability in rotifers.</title>
        <authorList>
            <person name="Franch-Gras L."/>
            <person name="Hahn C."/>
            <person name="Garcia-Roger E.M."/>
            <person name="Carmona M.J."/>
            <person name="Serra M."/>
            <person name="Gomez A."/>
        </authorList>
    </citation>
    <scope>NUCLEOTIDE SEQUENCE [LARGE SCALE GENOMIC DNA]</scope>
    <source>
        <strain evidence="2">HYR1</strain>
    </source>
</reference>
<evidence type="ECO:0000256" key="1">
    <source>
        <dbReference type="PROSITE-ProRule" id="PRU10141"/>
    </source>
</evidence>
<keyword evidence="3" id="KW-1185">Reference proteome</keyword>
<dbReference type="Gene3D" id="3.30.200.20">
    <property type="entry name" value="Phosphorylase Kinase, domain 1"/>
    <property type="match status" value="1"/>
</dbReference>
<keyword evidence="1" id="KW-0547">Nucleotide-binding</keyword>
<accession>A0A3M7SJ85</accession>
<protein>
    <recommendedName>
        <fullName evidence="4">Protein kinase domain-containing protein</fullName>
    </recommendedName>
</protein>
<dbReference type="Proteomes" id="UP000276133">
    <property type="component" value="Unassembled WGS sequence"/>
</dbReference>
<dbReference type="GO" id="GO:0005524">
    <property type="term" value="F:ATP binding"/>
    <property type="evidence" value="ECO:0007669"/>
    <property type="project" value="UniProtKB-UniRule"/>
</dbReference>
<evidence type="ECO:0000313" key="3">
    <source>
        <dbReference type="Proteomes" id="UP000276133"/>
    </source>
</evidence>
<name>A0A3M7SJ85_BRAPC</name>
<proteinExistence type="predicted"/>
<gene>
    <name evidence="2" type="ORF">BpHYR1_048470</name>
</gene>
<sequence>MPRKKICLSCYEECKSGCKGISIFECNDCRDYKLRLKDAKEVVEEFLKKVEIQTSDLIDKVEVAIEIAKQQKDSEIEFQILENYAILLRKQKIEKNLDYSIFCVKKCPKQFPFTDLDFFCSSKKIDENWINFLSNEKKLKVFKSDFSSDSYNDFYNEKVNMTNLILVNDNELEQCTFLGQGAFGIVYSGFYVFEDGKKKNRLRVAIKKLNYFPTMNKEKIKELENEIINNDLAKVLQNKQKIHYD</sequence>
<dbReference type="SUPFAM" id="SSF56112">
    <property type="entry name" value="Protein kinase-like (PK-like)"/>
    <property type="match status" value="1"/>
</dbReference>
<comment type="caution">
    <text evidence="2">The sequence shown here is derived from an EMBL/GenBank/DDBJ whole genome shotgun (WGS) entry which is preliminary data.</text>
</comment>
<organism evidence="2 3">
    <name type="scientific">Brachionus plicatilis</name>
    <name type="common">Marine rotifer</name>
    <name type="synonym">Brachionus muelleri</name>
    <dbReference type="NCBI Taxonomy" id="10195"/>
    <lineage>
        <taxon>Eukaryota</taxon>
        <taxon>Metazoa</taxon>
        <taxon>Spiralia</taxon>
        <taxon>Gnathifera</taxon>
        <taxon>Rotifera</taxon>
        <taxon>Eurotatoria</taxon>
        <taxon>Monogononta</taxon>
        <taxon>Pseudotrocha</taxon>
        <taxon>Ploima</taxon>
        <taxon>Brachionidae</taxon>
        <taxon>Brachionus</taxon>
    </lineage>
</organism>
<evidence type="ECO:0008006" key="4">
    <source>
        <dbReference type="Google" id="ProtNLM"/>
    </source>
</evidence>
<evidence type="ECO:0000313" key="2">
    <source>
        <dbReference type="EMBL" id="RNA35670.1"/>
    </source>
</evidence>
<feature type="binding site" evidence="1">
    <location>
        <position position="208"/>
    </location>
    <ligand>
        <name>ATP</name>
        <dbReference type="ChEBI" id="CHEBI:30616"/>
    </ligand>
</feature>